<dbReference type="EMBL" id="VFPQ01000001">
    <property type="protein sequence ID" value="TQM76229.1"/>
    <property type="molecule type" value="Genomic_DNA"/>
</dbReference>
<gene>
    <name evidence="1" type="ORF">FHX40_2958</name>
</gene>
<dbReference type="OrthoDB" id="5144898at2"/>
<sequence>MRLFRSRLPAAARAALGIEPGERVLAHTATADGAYLVATDRALHLPGGPRLPWHRVEHARWEETVLVVTGTDGASHRVAVREPGLLPETIKERVTASIVASRHVTLGSRGGVRLVARRVVGGDGHDAVLEWNLVFDEGLDPGDPGLRALAEQALEEVRRSLGV</sequence>
<proteinExistence type="predicted"/>
<accession>A0A543J081</accession>
<dbReference type="RefSeq" id="WP_142260140.1">
    <property type="nucleotide sequence ID" value="NZ_BMPV01000001.1"/>
</dbReference>
<reference evidence="1 2" key="1">
    <citation type="submission" date="2019-06" db="EMBL/GenBank/DDBJ databases">
        <title>Sequencing the genomes of 1000 actinobacteria strains.</title>
        <authorList>
            <person name="Klenk H.-P."/>
        </authorList>
    </citation>
    <scope>NUCLEOTIDE SEQUENCE [LARGE SCALE GENOMIC DNA]</scope>
    <source>
        <strain evidence="1 2">DSM 43186</strain>
    </source>
</reference>
<organism evidence="1 2">
    <name type="scientific">Thermopolyspora flexuosa</name>
    <dbReference type="NCBI Taxonomy" id="103836"/>
    <lineage>
        <taxon>Bacteria</taxon>
        <taxon>Bacillati</taxon>
        <taxon>Actinomycetota</taxon>
        <taxon>Actinomycetes</taxon>
        <taxon>Streptosporangiales</taxon>
        <taxon>Streptosporangiaceae</taxon>
        <taxon>Thermopolyspora</taxon>
    </lineage>
</organism>
<dbReference type="AlphaFoldDB" id="A0A543J081"/>
<keyword evidence="2" id="KW-1185">Reference proteome</keyword>
<evidence type="ECO:0000313" key="2">
    <source>
        <dbReference type="Proteomes" id="UP000319213"/>
    </source>
</evidence>
<dbReference type="Proteomes" id="UP000319213">
    <property type="component" value="Unassembled WGS sequence"/>
</dbReference>
<comment type="caution">
    <text evidence="1">The sequence shown here is derived from an EMBL/GenBank/DDBJ whole genome shotgun (WGS) entry which is preliminary data.</text>
</comment>
<protein>
    <submittedName>
        <fullName evidence="1">Uncharacterized protein</fullName>
    </submittedName>
</protein>
<name>A0A543J081_9ACTN</name>
<evidence type="ECO:0000313" key="1">
    <source>
        <dbReference type="EMBL" id="TQM76229.1"/>
    </source>
</evidence>